<dbReference type="PANTHER" id="PTHR31447">
    <property type="entry name" value="HYDROXYPROLINE-RICH GLYCOPROTEIN FAMILY PROTEIN-RELATED"/>
    <property type="match status" value="1"/>
</dbReference>
<feature type="region of interest" description="Disordered" evidence="2">
    <location>
        <begin position="292"/>
        <end position="319"/>
    </location>
</feature>
<evidence type="ECO:0000256" key="2">
    <source>
        <dbReference type="SAM" id="MobiDB-lite"/>
    </source>
</evidence>
<name>A0AAD9ZMZ3_9ROSI</name>
<comment type="similarity">
    <text evidence="1">Belongs to the alkB family.</text>
</comment>
<dbReference type="GO" id="GO:0032451">
    <property type="term" value="F:demethylase activity"/>
    <property type="evidence" value="ECO:0007669"/>
    <property type="project" value="InterPro"/>
</dbReference>
<evidence type="ECO:0000313" key="4">
    <source>
        <dbReference type="Proteomes" id="UP001281410"/>
    </source>
</evidence>
<dbReference type="PANTHER" id="PTHR31447:SF1">
    <property type="entry name" value="OS06G0138200 PROTEIN"/>
    <property type="match status" value="1"/>
</dbReference>
<dbReference type="GO" id="GO:0006402">
    <property type="term" value="P:mRNA catabolic process"/>
    <property type="evidence" value="ECO:0007669"/>
    <property type="project" value="InterPro"/>
</dbReference>
<accession>A0AAD9ZMZ3</accession>
<feature type="compositionally biased region" description="Polar residues" evidence="2">
    <location>
        <begin position="1"/>
        <end position="11"/>
    </location>
</feature>
<dbReference type="Proteomes" id="UP001281410">
    <property type="component" value="Unassembled WGS sequence"/>
</dbReference>
<dbReference type="AlphaFoldDB" id="A0AAD9ZMZ3"/>
<gene>
    <name evidence="3" type="ORF">Dsin_032123</name>
</gene>
<dbReference type="GO" id="GO:0003729">
    <property type="term" value="F:mRNA binding"/>
    <property type="evidence" value="ECO:0007669"/>
    <property type="project" value="InterPro"/>
</dbReference>
<dbReference type="Gene3D" id="2.60.120.590">
    <property type="entry name" value="Alpha-ketoglutarate-dependent dioxygenase AlkB-like"/>
    <property type="match status" value="2"/>
</dbReference>
<dbReference type="InterPro" id="IPR044842">
    <property type="entry name" value="ALKBH9B/ALKBH10B-like"/>
</dbReference>
<keyword evidence="4" id="KW-1185">Reference proteome</keyword>
<reference evidence="3" key="1">
    <citation type="journal article" date="2023" name="Plant J.">
        <title>Genome sequences and population genomics provide insights into the demographic history, inbreeding, and mutation load of two 'living fossil' tree species of Dipteronia.</title>
        <authorList>
            <person name="Feng Y."/>
            <person name="Comes H.P."/>
            <person name="Chen J."/>
            <person name="Zhu S."/>
            <person name="Lu R."/>
            <person name="Zhang X."/>
            <person name="Li P."/>
            <person name="Qiu J."/>
            <person name="Olsen K.M."/>
            <person name="Qiu Y."/>
        </authorList>
    </citation>
    <scope>NUCLEOTIDE SEQUENCE</scope>
    <source>
        <strain evidence="3">NBL</strain>
    </source>
</reference>
<evidence type="ECO:0000313" key="3">
    <source>
        <dbReference type="EMBL" id="KAK3184837.1"/>
    </source>
</evidence>
<sequence>MSPTSLQTQEALHSARRKGYASPASVSGRQHLDSEILLNDGLSGGLSKGDGGLSEEQQEQIRFSQVGRDKDFVHVERIDGRAKNVIQGLELHTKVFNAEEQKRIVEYVYNLQHKGRKGQLRERTYSEPRKWRTCHNTIWLLLQLCHGDCIPPHIDHHDFLRPFCTVSFLTECNILFGSNLKVLSPGEFSGPVSIPLPVGSVLILNGNGADIAKHCVPAVPAKRISITFRKMDDSKLPYEFTPDPELMGIKPMVYSPLNKYRIQQNGHHKPLGYSPCANSSFQQNETLKKSNGNSFMVENDDFPPLGSNCSRFSRRESKQ</sequence>
<comment type="caution">
    <text evidence="3">The sequence shown here is derived from an EMBL/GenBank/DDBJ whole genome shotgun (WGS) entry which is preliminary data.</text>
</comment>
<dbReference type="EMBL" id="JANJYJ010000010">
    <property type="protein sequence ID" value="KAK3184837.1"/>
    <property type="molecule type" value="Genomic_DNA"/>
</dbReference>
<proteinExistence type="inferred from homology"/>
<dbReference type="SUPFAM" id="SSF51197">
    <property type="entry name" value="Clavaminate synthase-like"/>
    <property type="match status" value="1"/>
</dbReference>
<feature type="region of interest" description="Disordered" evidence="2">
    <location>
        <begin position="1"/>
        <end position="26"/>
    </location>
</feature>
<dbReference type="InterPro" id="IPR037151">
    <property type="entry name" value="AlkB-like_sf"/>
</dbReference>
<evidence type="ECO:0000256" key="1">
    <source>
        <dbReference type="ARBA" id="ARBA00007879"/>
    </source>
</evidence>
<protein>
    <recommendedName>
        <fullName evidence="5">Fe2OG dioxygenase domain-containing protein</fullName>
    </recommendedName>
</protein>
<organism evidence="3 4">
    <name type="scientific">Dipteronia sinensis</name>
    <dbReference type="NCBI Taxonomy" id="43782"/>
    <lineage>
        <taxon>Eukaryota</taxon>
        <taxon>Viridiplantae</taxon>
        <taxon>Streptophyta</taxon>
        <taxon>Embryophyta</taxon>
        <taxon>Tracheophyta</taxon>
        <taxon>Spermatophyta</taxon>
        <taxon>Magnoliopsida</taxon>
        <taxon>eudicotyledons</taxon>
        <taxon>Gunneridae</taxon>
        <taxon>Pentapetalae</taxon>
        <taxon>rosids</taxon>
        <taxon>malvids</taxon>
        <taxon>Sapindales</taxon>
        <taxon>Sapindaceae</taxon>
        <taxon>Hippocastanoideae</taxon>
        <taxon>Acereae</taxon>
        <taxon>Dipteronia</taxon>
    </lineage>
</organism>
<evidence type="ECO:0008006" key="5">
    <source>
        <dbReference type="Google" id="ProtNLM"/>
    </source>
</evidence>